<evidence type="ECO:0000256" key="1">
    <source>
        <dbReference type="ARBA" id="ARBA00000707"/>
    </source>
</evidence>
<dbReference type="PROSITE" id="PS50235">
    <property type="entry name" value="USP_3"/>
    <property type="match status" value="1"/>
</dbReference>
<dbReference type="InterPro" id="IPR038765">
    <property type="entry name" value="Papain-like_cys_pep_sf"/>
</dbReference>
<feature type="region of interest" description="Disordered" evidence="8">
    <location>
        <begin position="25"/>
        <end position="62"/>
    </location>
</feature>
<dbReference type="InterPro" id="IPR018200">
    <property type="entry name" value="USP_CS"/>
</dbReference>
<reference evidence="12" key="1">
    <citation type="submission" date="2025-08" db="UniProtKB">
        <authorList>
            <consortium name="Ensembl"/>
        </authorList>
    </citation>
    <scope>IDENTIFICATION</scope>
</reference>
<dbReference type="InterPro" id="IPR001394">
    <property type="entry name" value="Peptidase_C19_UCH"/>
</dbReference>
<dbReference type="GO" id="GO:0016579">
    <property type="term" value="P:protein deubiquitination"/>
    <property type="evidence" value="ECO:0007669"/>
    <property type="project" value="InterPro"/>
</dbReference>
<dbReference type="PANTHER" id="PTHR21646">
    <property type="entry name" value="UBIQUITIN CARBOXYL-TERMINAL HYDROLASE"/>
    <property type="match status" value="1"/>
</dbReference>
<dbReference type="SUPFAM" id="SSF54001">
    <property type="entry name" value="Cysteine proteinases"/>
    <property type="match status" value="1"/>
</dbReference>
<dbReference type="Pfam" id="PF00443">
    <property type="entry name" value="UCH"/>
    <property type="match status" value="1"/>
</dbReference>
<dbReference type="PROSITE" id="PS01360">
    <property type="entry name" value="ZF_MYND_1"/>
    <property type="match status" value="1"/>
</dbReference>
<dbReference type="EC" id="3.4.19.12" evidence="2"/>
<dbReference type="InterPro" id="IPR028889">
    <property type="entry name" value="USP"/>
</dbReference>
<feature type="domain" description="USP" evidence="9">
    <location>
        <begin position="316"/>
        <end position="903"/>
    </location>
</feature>
<feature type="region of interest" description="Disordered" evidence="8">
    <location>
        <begin position="910"/>
        <end position="941"/>
    </location>
</feature>
<evidence type="ECO:0000259" key="10">
    <source>
        <dbReference type="PROSITE" id="PS50865"/>
    </source>
</evidence>
<keyword evidence="6" id="KW-0862">Zinc</keyword>
<keyword evidence="13" id="KW-1185">Reference proteome</keyword>
<evidence type="ECO:0000259" key="11">
    <source>
        <dbReference type="PROSITE" id="PS51203"/>
    </source>
</evidence>
<reference evidence="12" key="2">
    <citation type="submission" date="2025-09" db="UniProtKB">
        <authorList>
            <consortium name="Ensembl"/>
        </authorList>
    </citation>
    <scope>IDENTIFICATION</scope>
</reference>
<keyword evidence="5" id="KW-0378">Hydrolase</keyword>
<dbReference type="InterPro" id="IPR050185">
    <property type="entry name" value="Ub_carboxyl-term_hydrolase"/>
</dbReference>
<dbReference type="InterPro" id="IPR008978">
    <property type="entry name" value="HSP20-like_chaperone"/>
</dbReference>
<evidence type="ECO:0000313" key="12">
    <source>
        <dbReference type="Ensembl" id="ENSPLAP00000016489.1"/>
    </source>
</evidence>
<dbReference type="FunFam" id="3.90.70.10:FF:000012">
    <property type="entry name" value="ubiquitin carboxyl-terminal hydrolase 19 isoform X2"/>
    <property type="match status" value="1"/>
</dbReference>
<dbReference type="InterPro" id="IPR007052">
    <property type="entry name" value="CS_dom"/>
</dbReference>
<dbReference type="SUPFAM" id="SSF49764">
    <property type="entry name" value="HSP20-like chaperones"/>
    <property type="match status" value="1"/>
</dbReference>
<name>A0A3B3UV13_9TELE</name>
<feature type="compositionally biased region" description="Basic residues" evidence="8">
    <location>
        <begin position="44"/>
        <end position="61"/>
    </location>
</feature>
<evidence type="ECO:0000256" key="4">
    <source>
        <dbReference type="ARBA" id="ARBA00022771"/>
    </source>
</evidence>
<feature type="compositionally biased region" description="Basic and acidic residues" evidence="8">
    <location>
        <begin position="233"/>
        <end position="246"/>
    </location>
</feature>
<keyword evidence="4 7" id="KW-0863">Zinc-finger</keyword>
<evidence type="ECO:0000259" key="9">
    <source>
        <dbReference type="PROSITE" id="PS50235"/>
    </source>
</evidence>
<dbReference type="SUPFAM" id="SSF144232">
    <property type="entry name" value="HIT/MYND zinc finger-like"/>
    <property type="match status" value="1"/>
</dbReference>
<feature type="domain" description="MYND-type" evidence="10">
    <location>
        <begin position="610"/>
        <end position="652"/>
    </location>
</feature>
<accession>A0A3B3UV13</accession>
<dbReference type="CDD" id="cd06466">
    <property type="entry name" value="p23_CS_SGT1_like"/>
    <property type="match status" value="1"/>
</dbReference>
<evidence type="ECO:0000256" key="2">
    <source>
        <dbReference type="ARBA" id="ARBA00012759"/>
    </source>
</evidence>
<dbReference type="Pfam" id="PF16602">
    <property type="entry name" value="USP19_linker"/>
    <property type="match status" value="1"/>
</dbReference>
<dbReference type="STRING" id="48699.ENSPLAP00000016489"/>
<evidence type="ECO:0000256" key="7">
    <source>
        <dbReference type="PROSITE-ProRule" id="PRU00134"/>
    </source>
</evidence>
<dbReference type="Proteomes" id="UP000261500">
    <property type="component" value="Unplaced"/>
</dbReference>
<evidence type="ECO:0000256" key="8">
    <source>
        <dbReference type="SAM" id="MobiDB-lite"/>
    </source>
</evidence>
<feature type="domain" description="CS" evidence="11">
    <location>
        <begin position="95"/>
        <end position="198"/>
    </location>
</feature>
<organism evidence="12 13">
    <name type="scientific">Poecilia latipinna</name>
    <name type="common">sailfin molly</name>
    <dbReference type="NCBI Taxonomy" id="48699"/>
    <lineage>
        <taxon>Eukaryota</taxon>
        <taxon>Metazoa</taxon>
        <taxon>Chordata</taxon>
        <taxon>Craniata</taxon>
        <taxon>Vertebrata</taxon>
        <taxon>Euteleostomi</taxon>
        <taxon>Actinopterygii</taxon>
        <taxon>Neopterygii</taxon>
        <taxon>Teleostei</taxon>
        <taxon>Neoteleostei</taxon>
        <taxon>Acanthomorphata</taxon>
        <taxon>Ovalentaria</taxon>
        <taxon>Atherinomorphae</taxon>
        <taxon>Cyprinodontiformes</taxon>
        <taxon>Poeciliidae</taxon>
        <taxon>Poeciliinae</taxon>
        <taxon>Poecilia</taxon>
    </lineage>
</organism>
<evidence type="ECO:0000256" key="3">
    <source>
        <dbReference type="ARBA" id="ARBA00022723"/>
    </source>
</evidence>
<protein>
    <recommendedName>
        <fullName evidence="2">ubiquitinyl hydrolase 1</fullName>
        <ecNumber evidence="2">3.4.19.12</ecNumber>
    </recommendedName>
</protein>
<dbReference type="Gene3D" id="3.90.70.10">
    <property type="entry name" value="Cysteine proteinases"/>
    <property type="match status" value="1"/>
</dbReference>
<dbReference type="GO" id="GO:0008270">
    <property type="term" value="F:zinc ion binding"/>
    <property type="evidence" value="ECO:0007669"/>
    <property type="project" value="UniProtKB-KW"/>
</dbReference>
<dbReference type="PANTHER" id="PTHR21646:SF74">
    <property type="entry name" value="UBIQUITIN CARBOXYL-TERMINAL HYDROLASE 19"/>
    <property type="match status" value="1"/>
</dbReference>
<dbReference type="AlphaFoldDB" id="A0A3B3UV13"/>
<keyword evidence="3" id="KW-0479">Metal-binding</keyword>
<feature type="region of interest" description="Disordered" evidence="8">
    <location>
        <begin position="695"/>
        <end position="725"/>
    </location>
</feature>
<proteinExistence type="predicted"/>
<dbReference type="InterPro" id="IPR002893">
    <property type="entry name" value="Znf_MYND"/>
</dbReference>
<dbReference type="PROSITE" id="PS50865">
    <property type="entry name" value="ZF_MYND_2"/>
    <property type="match status" value="1"/>
</dbReference>
<sequence length="964" mass="107469">SLVTRTQRAEPQRWQTRARFQALLQKQSGRQGGRGLGPGEKGLRRPLGRQHRAKGSRKRRAAISGTHFAAAQHEQRCRRGAHLCQIYSPEPMVNLPLVKNDSYEKGTDLMVVNVYMKGICRETARVIFREQDFTLIFQTRCDVNFLRLHTGCGPNTVFKWQVKLRNLIQPEQCSYSFTPSRLDITLKKRHSQRWGGLEAPASQGAVGGAKVAVPSSPACMEKSQPGSSQHSLPAKEEPPRVGEEPTKASPRGVEETGLDTVAPRSVSEHVNITKAEPTVTTPKPTCMVQPMTHAPPATNECHEEEEEKKVCLPGFTGLVNLGNTCFMNSVIQSLSNTRELRDYFHDRAFESEINCSNPLGTGGRLAIGFAVLLRALWKGTHHAFQPSKLKAIVASKASQFTGYAQHDAQEFMAFLLDGLHEDLNRIQNKPYTETVDSDGRLDEVVAEEAWQRHKMRNDSFIVDLFQGQFKSKLVCPTCSKVSITFDPFLYLPVPLPQKQKVLSVFYFAKEPHKKPIKFLVSVSKENSSTAEVLESISRSVRVKSENLRLAEVAKNRFQRIFLPSHSLDTVSPSDMLFCFEVLSKDLAKERVVLLRVQQKLQVPSIPISKCAACLKPPVSEEDKLKRCTRCYRVGYCNQHCQRTHWPSHKSLCRPNSENVGLPFLVSVPESRLSYARLAQLLEGYSRFSVNVFQPPFQSGRTSPETPQSRLDSPSLPPELQGECSQASAIHSEASGSFSLSSTRTKDSGFSESVSSTSCCSLDPQAEKETTSAVTGYQQPSEAASGHASQFYIGLLDSNNKEQRLDEKEDALADVVDDATLELVWKNNERLKEYVLVSSKELEYEDDPSSMSETARAGHFTLEQCLNLFTKPEVLAPEEACTVTMVEESQVVTRYAYVLFYRRRNSPVERPPRFLSPGAESATSLFGTDLDPEGPPTLTPEVPADIFAHSAECTAPSYSNMEEVD</sequence>
<feature type="compositionally biased region" description="Polar residues" evidence="8">
    <location>
        <begin position="695"/>
        <end position="711"/>
    </location>
</feature>
<dbReference type="GO" id="GO:0004843">
    <property type="term" value="F:cysteine-type deubiquitinase activity"/>
    <property type="evidence" value="ECO:0007669"/>
    <property type="project" value="UniProtKB-EC"/>
</dbReference>
<feature type="compositionally biased region" description="Gly residues" evidence="8">
    <location>
        <begin position="30"/>
        <end position="40"/>
    </location>
</feature>
<dbReference type="PROSITE" id="PS00972">
    <property type="entry name" value="USP_1"/>
    <property type="match status" value="1"/>
</dbReference>
<comment type="catalytic activity">
    <reaction evidence="1">
        <text>Thiol-dependent hydrolysis of ester, thioester, amide, peptide and isopeptide bonds formed by the C-terminal Gly of ubiquitin (a 76-residue protein attached to proteins as an intracellular targeting signal).</text>
        <dbReference type="EC" id="3.4.19.12"/>
    </reaction>
</comment>
<dbReference type="PROSITE" id="PS51203">
    <property type="entry name" value="CS"/>
    <property type="match status" value="1"/>
</dbReference>
<evidence type="ECO:0000256" key="5">
    <source>
        <dbReference type="ARBA" id="ARBA00022801"/>
    </source>
</evidence>
<dbReference type="GeneTree" id="ENSGT00940000159085"/>
<evidence type="ECO:0000256" key="6">
    <source>
        <dbReference type="ARBA" id="ARBA00022833"/>
    </source>
</evidence>
<dbReference type="Pfam" id="PF01753">
    <property type="entry name" value="zf-MYND"/>
    <property type="match status" value="1"/>
</dbReference>
<evidence type="ECO:0000313" key="13">
    <source>
        <dbReference type="Proteomes" id="UP000261500"/>
    </source>
</evidence>
<dbReference type="Ensembl" id="ENSPLAT00000025443.1">
    <property type="protein sequence ID" value="ENSPLAP00000016489.1"/>
    <property type="gene ID" value="ENSPLAG00000020700.1"/>
</dbReference>
<dbReference type="Gene3D" id="6.10.140.2220">
    <property type="match status" value="1"/>
</dbReference>
<dbReference type="Gene3D" id="2.60.40.790">
    <property type="match status" value="1"/>
</dbReference>
<feature type="region of interest" description="Disordered" evidence="8">
    <location>
        <begin position="195"/>
        <end position="259"/>
    </location>
</feature>